<gene>
    <name evidence="1" type="ORF">Pcinc_031985</name>
</gene>
<evidence type="ECO:0000313" key="2">
    <source>
        <dbReference type="Proteomes" id="UP001286313"/>
    </source>
</evidence>
<dbReference type="AlphaFoldDB" id="A0AAE1EV92"/>
<organism evidence="1 2">
    <name type="scientific">Petrolisthes cinctipes</name>
    <name type="common">Flat porcelain crab</name>
    <dbReference type="NCBI Taxonomy" id="88211"/>
    <lineage>
        <taxon>Eukaryota</taxon>
        <taxon>Metazoa</taxon>
        <taxon>Ecdysozoa</taxon>
        <taxon>Arthropoda</taxon>
        <taxon>Crustacea</taxon>
        <taxon>Multicrustacea</taxon>
        <taxon>Malacostraca</taxon>
        <taxon>Eumalacostraca</taxon>
        <taxon>Eucarida</taxon>
        <taxon>Decapoda</taxon>
        <taxon>Pleocyemata</taxon>
        <taxon>Anomura</taxon>
        <taxon>Galatheoidea</taxon>
        <taxon>Porcellanidae</taxon>
        <taxon>Petrolisthes</taxon>
    </lineage>
</organism>
<dbReference type="EMBL" id="JAWQEG010004319">
    <property type="protein sequence ID" value="KAK3862123.1"/>
    <property type="molecule type" value="Genomic_DNA"/>
</dbReference>
<evidence type="ECO:0000313" key="1">
    <source>
        <dbReference type="EMBL" id="KAK3862123.1"/>
    </source>
</evidence>
<reference evidence="1" key="1">
    <citation type="submission" date="2023-10" db="EMBL/GenBank/DDBJ databases">
        <title>Genome assemblies of two species of porcelain crab, Petrolisthes cinctipes and Petrolisthes manimaculis (Anomura: Porcellanidae).</title>
        <authorList>
            <person name="Angst P."/>
        </authorList>
    </citation>
    <scope>NUCLEOTIDE SEQUENCE</scope>
    <source>
        <strain evidence="1">PB745_01</strain>
        <tissue evidence="1">Gill</tissue>
    </source>
</reference>
<sequence>MCFGDGTSETVVAWNEVLGSPRSGPITPGADTDMFTRLQDLEDRYGAQEEEDEGTTGYSTAEGNVSKWSLQGTVRRLSSLLWNLASQYNQSLDQLNLLKSRVLSLENVTTDISSRVQRFNTTTVLATTLKEEVLRVGGGLVEENER</sequence>
<dbReference type="Proteomes" id="UP001286313">
    <property type="component" value="Unassembled WGS sequence"/>
</dbReference>
<comment type="caution">
    <text evidence="1">The sequence shown here is derived from an EMBL/GenBank/DDBJ whole genome shotgun (WGS) entry which is preliminary data.</text>
</comment>
<accession>A0AAE1EV92</accession>
<name>A0AAE1EV92_PETCI</name>
<keyword evidence="2" id="KW-1185">Reference proteome</keyword>
<proteinExistence type="predicted"/>
<protein>
    <submittedName>
        <fullName evidence="1">Uncharacterized protein</fullName>
    </submittedName>
</protein>